<evidence type="ECO:0008006" key="2">
    <source>
        <dbReference type="Google" id="ProtNLM"/>
    </source>
</evidence>
<protein>
    <recommendedName>
        <fullName evidence="2">DUF2913 family protein</fullName>
    </recommendedName>
</protein>
<sequence>MKDRNEILESFPWSALVAIKMARQDGKITSEYSECVFIMNWLATARKKKIFPRTVSSEIDWLISDGRLKGHHTGLRIKLEYLYATCQKDVSGQAAYFRFTRVMEILKNEGWKGYMLTPAKWKALRRESSGGRENLIFMDEEEIKISFNNNGGLIRALELRVSGDIKMAETVFENSHLPVRKECPDGERYYFYLQPERESGVEQR</sequence>
<accession>A0A5U9KXB9</accession>
<reference evidence="1" key="1">
    <citation type="submission" date="2018-07" db="EMBL/GenBank/DDBJ databases">
        <authorList>
            <person name="Ashton P.M."/>
            <person name="Dallman T."/>
            <person name="Nair S."/>
            <person name="De Pinna E."/>
            <person name="Peters T."/>
            <person name="Grant K."/>
        </authorList>
    </citation>
    <scope>NUCLEOTIDE SEQUENCE [LARGE SCALE GENOMIC DNA]</scope>
    <source>
        <strain evidence="1">436933</strain>
    </source>
</reference>
<organism evidence="1">
    <name type="scientific">Salmonella newport</name>
    <dbReference type="NCBI Taxonomy" id="108619"/>
    <lineage>
        <taxon>Bacteria</taxon>
        <taxon>Pseudomonadati</taxon>
        <taxon>Pseudomonadota</taxon>
        <taxon>Gammaproteobacteria</taxon>
        <taxon>Enterobacterales</taxon>
        <taxon>Enterobacteriaceae</taxon>
        <taxon>Salmonella</taxon>
    </lineage>
</organism>
<dbReference type="Proteomes" id="UP000839726">
    <property type="component" value="Unassembled WGS sequence"/>
</dbReference>
<gene>
    <name evidence="1" type="ORF">DRY71_24140</name>
</gene>
<dbReference type="AlphaFoldDB" id="A0A5U9KXB9"/>
<comment type="caution">
    <text evidence="1">The sequence shown here is derived from an EMBL/GenBank/DDBJ whole genome shotgun (WGS) entry which is preliminary data.</text>
</comment>
<evidence type="ECO:0000313" key="1">
    <source>
        <dbReference type="EMBL" id="EBS2695766.1"/>
    </source>
</evidence>
<dbReference type="EMBL" id="AAGUYM010000042">
    <property type="protein sequence ID" value="EBS2695766.1"/>
    <property type="molecule type" value="Genomic_DNA"/>
</dbReference>
<name>A0A5U9KXB9_SALNE</name>
<dbReference type="InterPro" id="IPR021316">
    <property type="entry name" value="DUF2913"/>
</dbReference>
<dbReference type="Pfam" id="PF11140">
    <property type="entry name" value="DUF2913"/>
    <property type="match status" value="1"/>
</dbReference>
<proteinExistence type="predicted"/>